<sequence length="115" mass="12449">MNKGAQVSPDDQFDNAMEKYCSKYGVGALQQRVERGDFIGEQEAKARAFLSKKAQEALTRYQLSPEYSALRQANAAEQANKLSAAANAKAHRAYVMSAIAVVVSLVGLVIQLVKG</sequence>
<dbReference type="AlphaFoldDB" id="A0A7H0HFY5"/>
<dbReference type="KEGG" id="amon:H9L24_22145"/>
<keyword evidence="1" id="KW-0812">Transmembrane</keyword>
<dbReference type="RefSeq" id="WP_187736434.1">
    <property type="nucleotide sequence ID" value="NZ_CP060790.1"/>
</dbReference>
<evidence type="ECO:0000256" key="1">
    <source>
        <dbReference type="SAM" id="Phobius"/>
    </source>
</evidence>
<proteinExistence type="predicted"/>
<reference evidence="2 3" key="1">
    <citation type="submission" date="2020-08" db="EMBL/GenBank/DDBJ databases">
        <title>Genome sequence of Acidovorax monticola KACC 19171T.</title>
        <authorList>
            <person name="Hyun D.-W."/>
            <person name="Bae J.-W."/>
        </authorList>
    </citation>
    <scope>NUCLEOTIDE SEQUENCE [LARGE SCALE GENOMIC DNA]</scope>
    <source>
        <strain evidence="2 3">KACC 19171</strain>
    </source>
</reference>
<name>A0A7H0HFY5_9BURK</name>
<keyword evidence="3" id="KW-1185">Reference proteome</keyword>
<dbReference type="EMBL" id="CP060790">
    <property type="protein sequence ID" value="QNP59451.1"/>
    <property type="molecule type" value="Genomic_DNA"/>
</dbReference>
<evidence type="ECO:0000313" key="2">
    <source>
        <dbReference type="EMBL" id="QNP59451.1"/>
    </source>
</evidence>
<protein>
    <submittedName>
        <fullName evidence="2">Uncharacterized protein</fullName>
    </submittedName>
</protein>
<keyword evidence="1" id="KW-0472">Membrane</keyword>
<organism evidence="2 3">
    <name type="scientific">Paenacidovorax monticola</name>
    <dbReference type="NCBI Taxonomy" id="1926868"/>
    <lineage>
        <taxon>Bacteria</taxon>
        <taxon>Pseudomonadati</taxon>
        <taxon>Pseudomonadota</taxon>
        <taxon>Betaproteobacteria</taxon>
        <taxon>Burkholderiales</taxon>
        <taxon>Comamonadaceae</taxon>
        <taxon>Paenacidovorax</taxon>
    </lineage>
</organism>
<feature type="transmembrane region" description="Helical" evidence="1">
    <location>
        <begin position="93"/>
        <end position="113"/>
    </location>
</feature>
<gene>
    <name evidence="2" type="ORF">H9L24_22145</name>
</gene>
<accession>A0A7H0HFY5</accession>
<dbReference type="Proteomes" id="UP000516057">
    <property type="component" value="Chromosome"/>
</dbReference>
<evidence type="ECO:0000313" key="3">
    <source>
        <dbReference type="Proteomes" id="UP000516057"/>
    </source>
</evidence>
<keyword evidence="1" id="KW-1133">Transmembrane helix</keyword>